<reference evidence="3" key="1">
    <citation type="journal article" date="2017" name="Front. Plant Sci.">
        <title>Climate Clever Clovers: New Paradigm to Reduce the Environmental Footprint of Ruminants by Breeding Low Methanogenic Forages Utilizing Haplotype Variation.</title>
        <authorList>
            <person name="Kaur P."/>
            <person name="Appels R."/>
            <person name="Bayer P.E."/>
            <person name="Keeble-Gagnere G."/>
            <person name="Wang J."/>
            <person name="Hirakawa H."/>
            <person name="Shirasawa K."/>
            <person name="Vercoe P."/>
            <person name="Stefanova K."/>
            <person name="Durmic Z."/>
            <person name="Nichols P."/>
            <person name="Revell C."/>
            <person name="Isobe S.N."/>
            <person name="Edwards D."/>
            <person name="Erskine W."/>
        </authorList>
    </citation>
    <scope>NUCLEOTIDE SEQUENCE [LARGE SCALE GENOMIC DNA]</scope>
    <source>
        <strain evidence="3">cv. Daliak</strain>
    </source>
</reference>
<evidence type="ECO:0000313" key="2">
    <source>
        <dbReference type="EMBL" id="GAU39873.1"/>
    </source>
</evidence>
<protein>
    <submittedName>
        <fullName evidence="2">Uncharacterized protein</fullName>
    </submittedName>
</protein>
<feature type="region of interest" description="Disordered" evidence="1">
    <location>
        <begin position="51"/>
        <end position="84"/>
    </location>
</feature>
<dbReference type="OrthoDB" id="1734943at2759"/>
<sequence length="234" mass="25252">MDPATSKGSGEMLDHVDKRVYENLSNLVEGVATDSGAGCSLGDRVSVLGEDRNSEETCSNDLGLNEELKERPLEDKGQNQNVDVDPRKINDELHMVDQGTSYNSSNSVNGEALETCVAIVSSAQVECINGGDNRKSEAKTNESGLHMLSIKTPKGVSETDKNSCVIDMNYGGCRDFSENSDGCVKYAARQQKIFPKLLIMDLWKNGVKVDSSTIVIHHTAAWLDAGPGNHSVTS</sequence>
<evidence type="ECO:0000313" key="3">
    <source>
        <dbReference type="Proteomes" id="UP000242715"/>
    </source>
</evidence>
<feature type="compositionally biased region" description="Basic and acidic residues" evidence="1">
    <location>
        <begin position="66"/>
        <end position="77"/>
    </location>
</feature>
<gene>
    <name evidence="2" type="ORF">TSUD_69220</name>
</gene>
<keyword evidence="3" id="KW-1185">Reference proteome</keyword>
<dbReference type="AlphaFoldDB" id="A0A2Z6NCS6"/>
<organism evidence="2 3">
    <name type="scientific">Trifolium subterraneum</name>
    <name type="common">Subterranean clover</name>
    <dbReference type="NCBI Taxonomy" id="3900"/>
    <lineage>
        <taxon>Eukaryota</taxon>
        <taxon>Viridiplantae</taxon>
        <taxon>Streptophyta</taxon>
        <taxon>Embryophyta</taxon>
        <taxon>Tracheophyta</taxon>
        <taxon>Spermatophyta</taxon>
        <taxon>Magnoliopsida</taxon>
        <taxon>eudicotyledons</taxon>
        <taxon>Gunneridae</taxon>
        <taxon>Pentapetalae</taxon>
        <taxon>rosids</taxon>
        <taxon>fabids</taxon>
        <taxon>Fabales</taxon>
        <taxon>Fabaceae</taxon>
        <taxon>Papilionoideae</taxon>
        <taxon>50 kb inversion clade</taxon>
        <taxon>NPAAA clade</taxon>
        <taxon>Hologalegina</taxon>
        <taxon>IRL clade</taxon>
        <taxon>Trifolieae</taxon>
        <taxon>Trifolium</taxon>
    </lineage>
</organism>
<proteinExistence type="predicted"/>
<dbReference type="EMBL" id="DF973781">
    <property type="protein sequence ID" value="GAU39873.1"/>
    <property type="molecule type" value="Genomic_DNA"/>
</dbReference>
<accession>A0A2Z6NCS6</accession>
<name>A0A2Z6NCS6_TRISU</name>
<dbReference type="Proteomes" id="UP000242715">
    <property type="component" value="Unassembled WGS sequence"/>
</dbReference>
<evidence type="ECO:0000256" key="1">
    <source>
        <dbReference type="SAM" id="MobiDB-lite"/>
    </source>
</evidence>